<feature type="transmembrane region" description="Helical" evidence="14">
    <location>
        <begin position="439"/>
        <end position="464"/>
    </location>
</feature>
<feature type="transmembrane region" description="Helical" evidence="14">
    <location>
        <begin position="6"/>
        <end position="24"/>
    </location>
</feature>
<comment type="catalytic activity">
    <reaction evidence="11">
        <text>fumarate(in) + succinate(out) = fumarate(out) + succinate(in)</text>
        <dbReference type="Rhea" id="RHEA:29323"/>
        <dbReference type="ChEBI" id="CHEBI:29806"/>
        <dbReference type="ChEBI" id="CHEBI:30031"/>
    </reaction>
    <physiologicalReaction direction="right-to-left" evidence="11">
        <dbReference type="Rhea" id="RHEA:29325"/>
    </physiologicalReaction>
</comment>
<feature type="transmembrane region" description="Helical" evidence="14">
    <location>
        <begin position="365"/>
        <end position="388"/>
    </location>
</feature>
<dbReference type="EMBL" id="DXEV01000187">
    <property type="protein sequence ID" value="HIX57692.1"/>
    <property type="molecule type" value="Genomic_DNA"/>
</dbReference>
<feature type="transmembrane region" description="Helical" evidence="14">
    <location>
        <begin position="325"/>
        <end position="345"/>
    </location>
</feature>
<comment type="catalytic activity">
    <reaction evidence="10">
        <text>(S)-malate(in) + succinate(out) = (S)-malate(out) + succinate(in)</text>
        <dbReference type="Rhea" id="RHEA:29327"/>
        <dbReference type="ChEBI" id="CHEBI:15589"/>
        <dbReference type="ChEBI" id="CHEBI:30031"/>
    </reaction>
    <physiologicalReaction direction="right-to-left" evidence="10">
        <dbReference type="Rhea" id="RHEA:29329"/>
    </physiologicalReaction>
</comment>
<dbReference type="NCBIfam" id="NF009136">
    <property type="entry name" value="PRK12489.1"/>
    <property type="match status" value="1"/>
</dbReference>
<keyword evidence="7 14" id="KW-1133">Transmembrane helix</keyword>
<dbReference type="GO" id="GO:0015556">
    <property type="term" value="F:C4-dicarboxylate transmembrane transporter activity"/>
    <property type="evidence" value="ECO:0007669"/>
    <property type="project" value="InterPro"/>
</dbReference>
<keyword evidence="6 14" id="KW-0812">Transmembrane</keyword>
<evidence type="ECO:0000256" key="5">
    <source>
        <dbReference type="ARBA" id="ARBA00022519"/>
    </source>
</evidence>
<accession>A0A9D1WGE4</accession>
<evidence type="ECO:0000256" key="2">
    <source>
        <dbReference type="ARBA" id="ARBA00006413"/>
    </source>
</evidence>
<evidence type="ECO:0000256" key="4">
    <source>
        <dbReference type="ARBA" id="ARBA00022475"/>
    </source>
</evidence>
<feature type="transmembrane region" description="Helical" evidence="14">
    <location>
        <begin position="132"/>
        <end position="158"/>
    </location>
</feature>
<dbReference type="PIRSF" id="PIRSF004539">
    <property type="entry name" value="C4-dicrbxl_trns"/>
    <property type="match status" value="1"/>
</dbReference>
<evidence type="ECO:0000256" key="7">
    <source>
        <dbReference type="ARBA" id="ARBA00022989"/>
    </source>
</evidence>
<keyword evidence="8 13" id="KW-0472">Membrane</keyword>
<keyword evidence="5 13" id="KW-0997">Cell inner membrane</keyword>
<feature type="transmembrane region" description="Helical" evidence="14">
    <location>
        <begin position="170"/>
        <end position="194"/>
    </location>
</feature>
<evidence type="ECO:0000256" key="14">
    <source>
        <dbReference type="SAM" id="Phobius"/>
    </source>
</evidence>
<dbReference type="PANTHER" id="PTHR36106">
    <property type="entry name" value="ANAEROBIC C4-DICARBOXYLATE TRANSPORTER DCUB"/>
    <property type="match status" value="1"/>
</dbReference>
<feature type="transmembrane region" description="Helical" evidence="14">
    <location>
        <begin position="31"/>
        <end position="49"/>
    </location>
</feature>
<sequence length="467" mass="49491">MDILLILRLLVLFGVIFFGIRLGGMAIGYTGGLGVIILTVFLGMNAGAIPTDVILIIMSVIAAITALQKAGGLDYMVNIAAKILRNNPKHINYLAPTVTYVMTILAGTGHTAFAMIPVIVEVAKEQNIKPVGPLSIAVVSGQVAITASPVSAAVVYMTGVLEPLGWSYPALLGVWILTTYVGCMLAAFIMSMFFNKGKLDEDPEYLRRVQEGVIKPIGQERPELPATAKSSVIIFLTGVLCVVVYATFISDVIRLPLVASLQASVADGGSFLASALLTVLEPLKLARDGAIMSIMLLIATFIVVKCKVNTSELADTPTFKSGMTACICVLGVAWLGNTFVAGYTAQIEAFSQDIISQYPGVLAVVLFFISALLYSQAATAKALVPVIVVALNMDVNTDQAYILVASFAAVSGLFILPTYPTLLGAVQMDDTGTTKIGKYIFNHSLILPCCLSIFFSVVLGFVVAPIF</sequence>
<evidence type="ECO:0000256" key="10">
    <source>
        <dbReference type="ARBA" id="ARBA00034284"/>
    </source>
</evidence>
<feature type="transmembrane region" description="Helical" evidence="14">
    <location>
        <begin position="98"/>
        <end position="120"/>
    </location>
</feature>
<reference evidence="15" key="1">
    <citation type="journal article" date="2021" name="PeerJ">
        <title>Extensive microbial diversity within the chicken gut microbiome revealed by metagenomics and culture.</title>
        <authorList>
            <person name="Gilroy R."/>
            <person name="Ravi A."/>
            <person name="Getino M."/>
            <person name="Pursley I."/>
            <person name="Horton D.L."/>
            <person name="Alikhan N.F."/>
            <person name="Baker D."/>
            <person name="Gharbi K."/>
            <person name="Hall N."/>
            <person name="Watson M."/>
            <person name="Adriaenssens E.M."/>
            <person name="Foster-Nyarko E."/>
            <person name="Jarju S."/>
            <person name="Secka A."/>
            <person name="Antonio M."/>
            <person name="Oren A."/>
            <person name="Chaudhuri R.R."/>
            <person name="La Ragione R."/>
            <person name="Hildebrand F."/>
            <person name="Pallen M.J."/>
        </authorList>
    </citation>
    <scope>NUCLEOTIDE SEQUENCE</scope>
    <source>
        <strain evidence="15">USASDec5-558</strain>
    </source>
</reference>
<feature type="transmembrane region" description="Helical" evidence="14">
    <location>
        <begin position="232"/>
        <end position="250"/>
    </location>
</feature>
<evidence type="ECO:0000256" key="3">
    <source>
        <dbReference type="ARBA" id="ARBA00022448"/>
    </source>
</evidence>
<keyword evidence="3 13" id="KW-0813">Transport</keyword>
<comment type="caution">
    <text evidence="15">The sequence shown here is derived from an EMBL/GenBank/DDBJ whole genome shotgun (WGS) entry which is preliminary data.</text>
</comment>
<comment type="function">
    <text evidence="13">Responsible for the transport of C4-dicarboxylates.</text>
</comment>
<feature type="transmembrane region" description="Helical" evidence="14">
    <location>
        <begin position="285"/>
        <end position="304"/>
    </location>
</feature>
<evidence type="ECO:0000256" key="8">
    <source>
        <dbReference type="ARBA" id="ARBA00023136"/>
    </source>
</evidence>
<organism evidence="15 16">
    <name type="scientific">Candidatus Anaerobiospirillum pullistercoris</name>
    <dbReference type="NCBI Taxonomy" id="2838452"/>
    <lineage>
        <taxon>Bacteria</taxon>
        <taxon>Pseudomonadati</taxon>
        <taxon>Pseudomonadota</taxon>
        <taxon>Gammaproteobacteria</taxon>
        <taxon>Aeromonadales</taxon>
        <taxon>Succinivibrionaceae</taxon>
        <taxon>Anaerobiospirillum</taxon>
    </lineage>
</organism>
<reference evidence="15" key="2">
    <citation type="submission" date="2021-04" db="EMBL/GenBank/DDBJ databases">
        <authorList>
            <person name="Gilroy R."/>
        </authorList>
    </citation>
    <scope>NUCLEOTIDE SEQUENCE</scope>
    <source>
        <strain evidence="15">USASDec5-558</strain>
    </source>
</reference>
<proteinExistence type="inferred from homology"/>
<evidence type="ECO:0000256" key="1">
    <source>
        <dbReference type="ARBA" id="ARBA00004429"/>
    </source>
</evidence>
<dbReference type="InterPro" id="IPR004668">
    <property type="entry name" value="Anaer_Dcu_memb_transpt"/>
</dbReference>
<comment type="subcellular location">
    <subcellularLocation>
        <location evidence="1 13">Cell inner membrane</location>
        <topology evidence="1 13">Multi-pass membrane protein</topology>
    </subcellularLocation>
</comment>
<dbReference type="Proteomes" id="UP000886829">
    <property type="component" value="Unassembled WGS sequence"/>
</dbReference>
<evidence type="ECO:0000256" key="6">
    <source>
        <dbReference type="ARBA" id="ARBA00022692"/>
    </source>
</evidence>
<dbReference type="AlphaFoldDB" id="A0A9D1WGE4"/>
<evidence type="ECO:0000313" key="16">
    <source>
        <dbReference type="Proteomes" id="UP000886829"/>
    </source>
</evidence>
<comment type="catalytic activity">
    <reaction evidence="12">
        <text>fumarate(in) + L-aspartate(out) = fumarate(out) + L-aspartate(in)</text>
        <dbReference type="Rhea" id="RHEA:72459"/>
        <dbReference type="ChEBI" id="CHEBI:29806"/>
        <dbReference type="ChEBI" id="CHEBI:29991"/>
    </reaction>
    <physiologicalReaction direction="left-to-right" evidence="12">
        <dbReference type="Rhea" id="RHEA:72460"/>
    </physiologicalReaction>
</comment>
<dbReference type="Pfam" id="PF03605">
    <property type="entry name" value="DcuA_DcuB"/>
    <property type="match status" value="1"/>
</dbReference>
<feature type="transmembrane region" description="Helical" evidence="14">
    <location>
        <begin position="55"/>
        <end position="77"/>
    </location>
</feature>
<evidence type="ECO:0000256" key="9">
    <source>
        <dbReference type="ARBA" id="ARBA00034237"/>
    </source>
</evidence>
<feature type="transmembrane region" description="Helical" evidence="14">
    <location>
        <begin position="400"/>
        <end position="419"/>
    </location>
</feature>
<protein>
    <recommendedName>
        <fullName evidence="13">C4-dicarboxylate transporter</fullName>
    </recommendedName>
</protein>
<keyword evidence="4 13" id="KW-1003">Cell membrane</keyword>
<gene>
    <name evidence="15" type="ORF">H9850_09525</name>
</gene>
<evidence type="ECO:0000256" key="12">
    <source>
        <dbReference type="ARBA" id="ARBA00036117"/>
    </source>
</evidence>
<evidence type="ECO:0000256" key="11">
    <source>
        <dbReference type="ARBA" id="ARBA00034287"/>
    </source>
</evidence>
<evidence type="ECO:0000256" key="13">
    <source>
        <dbReference type="PIRNR" id="PIRNR004539"/>
    </source>
</evidence>
<comment type="similarity">
    <text evidence="2 13">Belongs to the DcuA/DcuB transporter (TC 2.A.13.1) family.</text>
</comment>
<name>A0A9D1WGE4_9GAMM</name>
<dbReference type="PANTHER" id="PTHR36106:SF2">
    <property type="entry name" value="C4-DICARBOXYLATE TRANSPORTER DCUA"/>
    <property type="match status" value="1"/>
</dbReference>
<comment type="catalytic activity">
    <reaction evidence="9">
        <text>L-aspartate(in) + succinate(out) = L-aspartate(out) + succinate(in)</text>
        <dbReference type="Rhea" id="RHEA:29343"/>
        <dbReference type="ChEBI" id="CHEBI:29991"/>
        <dbReference type="ChEBI" id="CHEBI:30031"/>
    </reaction>
    <physiologicalReaction direction="right-to-left" evidence="9">
        <dbReference type="Rhea" id="RHEA:29345"/>
    </physiologicalReaction>
</comment>
<dbReference type="GO" id="GO:0005886">
    <property type="term" value="C:plasma membrane"/>
    <property type="evidence" value="ECO:0007669"/>
    <property type="project" value="UniProtKB-SubCell"/>
</dbReference>
<dbReference type="NCBIfam" id="NF006927">
    <property type="entry name" value="PRK09412.1"/>
    <property type="match status" value="1"/>
</dbReference>
<evidence type="ECO:0000313" key="15">
    <source>
        <dbReference type="EMBL" id="HIX57692.1"/>
    </source>
</evidence>